<gene>
    <name evidence="2" type="ORF">SAMN05421546_1159</name>
</gene>
<sequence length="83" mass="9733">MLRFKLKEQIADFEFRERRRLQLQELATATNLNRMTLSKLVNQHGANVQTDVLDKLCTFFGCRIEELVEHLPDTPPEHPDVVQ</sequence>
<dbReference type="Proteomes" id="UP000241788">
    <property type="component" value="Unassembled WGS sequence"/>
</dbReference>
<dbReference type="GO" id="GO:0003677">
    <property type="term" value="F:DNA binding"/>
    <property type="evidence" value="ECO:0007669"/>
    <property type="project" value="InterPro"/>
</dbReference>
<dbReference type="SMART" id="SM00530">
    <property type="entry name" value="HTH_XRE"/>
    <property type="match status" value="1"/>
</dbReference>
<evidence type="ECO:0000313" key="3">
    <source>
        <dbReference type="Proteomes" id="UP000241788"/>
    </source>
</evidence>
<evidence type="ECO:0000313" key="2">
    <source>
        <dbReference type="EMBL" id="SIQ35045.1"/>
    </source>
</evidence>
<reference evidence="3" key="1">
    <citation type="submission" date="2017-01" db="EMBL/GenBank/DDBJ databases">
        <authorList>
            <person name="Varghese N."/>
            <person name="Submissions S."/>
        </authorList>
    </citation>
    <scope>NUCLEOTIDE SEQUENCE [LARGE SCALE GENOMIC DNA]</scope>
    <source>
        <strain evidence="3">UM1</strain>
    </source>
</reference>
<organism evidence="2 3">
    <name type="scientific">Solilutibacter tolerans</name>
    <dbReference type="NCBI Taxonomy" id="1604334"/>
    <lineage>
        <taxon>Bacteria</taxon>
        <taxon>Pseudomonadati</taxon>
        <taxon>Pseudomonadota</taxon>
        <taxon>Gammaproteobacteria</taxon>
        <taxon>Lysobacterales</taxon>
        <taxon>Lysobacteraceae</taxon>
        <taxon>Solilutibacter</taxon>
    </lineage>
</organism>
<dbReference type="InterPro" id="IPR001387">
    <property type="entry name" value="Cro/C1-type_HTH"/>
</dbReference>
<dbReference type="OrthoDB" id="9805309at2"/>
<name>A0A1N6S1W8_9GAMM</name>
<dbReference type="SUPFAM" id="SSF47413">
    <property type="entry name" value="lambda repressor-like DNA-binding domains"/>
    <property type="match status" value="1"/>
</dbReference>
<dbReference type="CDD" id="cd00093">
    <property type="entry name" value="HTH_XRE"/>
    <property type="match status" value="1"/>
</dbReference>
<dbReference type="AlphaFoldDB" id="A0A1N6S1W8"/>
<keyword evidence="3" id="KW-1185">Reference proteome</keyword>
<dbReference type="InterPro" id="IPR010982">
    <property type="entry name" value="Lambda_DNA-bd_dom_sf"/>
</dbReference>
<dbReference type="Gene3D" id="1.10.260.40">
    <property type="entry name" value="lambda repressor-like DNA-binding domains"/>
    <property type="match status" value="1"/>
</dbReference>
<dbReference type="Pfam" id="PF13443">
    <property type="entry name" value="HTH_26"/>
    <property type="match status" value="1"/>
</dbReference>
<dbReference type="RefSeq" id="WP_076586147.1">
    <property type="nucleotide sequence ID" value="NZ_FTLW01000002.1"/>
</dbReference>
<accession>A0A1N6S1W8</accession>
<dbReference type="PROSITE" id="PS50943">
    <property type="entry name" value="HTH_CROC1"/>
    <property type="match status" value="1"/>
</dbReference>
<dbReference type="STRING" id="1604334.SAMN05421546_1159"/>
<dbReference type="EMBL" id="FTLW01000002">
    <property type="protein sequence ID" value="SIQ35045.1"/>
    <property type="molecule type" value="Genomic_DNA"/>
</dbReference>
<feature type="domain" description="HTH cro/C1-type" evidence="1">
    <location>
        <begin position="14"/>
        <end position="67"/>
    </location>
</feature>
<proteinExistence type="predicted"/>
<protein>
    <submittedName>
        <fullName evidence="2">Putative transcriptional regulator</fullName>
    </submittedName>
</protein>
<evidence type="ECO:0000259" key="1">
    <source>
        <dbReference type="PROSITE" id="PS50943"/>
    </source>
</evidence>